<gene>
    <name evidence="1" type="ORF">rCG_58002</name>
</gene>
<sequence length="45" mass="4851">MPLPPSGPPRSCPVPSSWAHPLLQSTFTEALLSTWPTLESFVEGT</sequence>
<protein>
    <submittedName>
        <fullName evidence="1">RCG58002</fullName>
    </submittedName>
</protein>
<dbReference type="EMBL" id="CH473975">
    <property type="protein sequence ID" value="EDL95322.1"/>
    <property type="molecule type" value="Genomic_DNA"/>
</dbReference>
<proteinExistence type="predicted"/>
<accession>A6J3Z9</accession>
<evidence type="ECO:0000313" key="1">
    <source>
        <dbReference type="EMBL" id="EDL95322.1"/>
    </source>
</evidence>
<evidence type="ECO:0000313" key="2">
    <source>
        <dbReference type="Proteomes" id="UP000234681"/>
    </source>
</evidence>
<name>A6J3Z9_RAT</name>
<organism evidence="1 2">
    <name type="scientific">Rattus norvegicus</name>
    <name type="common">Rat</name>
    <dbReference type="NCBI Taxonomy" id="10116"/>
    <lineage>
        <taxon>Eukaryota</taxon>
        <taxon>Metazoa</taxon>
        <taxon>Chordata</taxon>
        <taxon>Craniata</taxon>
        <taxon>Vertebrata</taxon>
        <taxon>Euteleostomi</taxon>
        <taxon>Mammalia</taxon>
        <taxon>Eutheria</taxon>
        <taxon>Euarchontoglires</taxon>
        <taxon>Glires</taxon>
        <taxon>Rodentia</taxon>
        <taxon>Myomorpha</taxon>
        <taxon>Muroidea</taxon>
        <taxon>Muridae</taxon>
        <taxon>Murinae</taxon>
        <taxon>Rattus</taxon>
    </lineage>
</organism>
<dbReference type="Proteomes" id="UP000234681">
    <property type="component" value="Chromosome 8"/>
</dbReference>
<reference evidence="2" key="1">
    <citation type="submission" date="2005-09" db="EMBL/GenBank/DDBJ databases">
        <authorList>
            <person name="Mural R.J."/>
            <person name="Li P.W."/>
            <person name="Adams M.D."/>
            <person name="Amanatides P.G."/>
            <person name="Baden-Tillson H."/>
            <person name="Barnstead M."/>
            <person name="Chin S.H."/>
            <person name="Dew I."/>
            <person name="Evans C.A."/>
            <person name="Ferriera S."/>
            <person name="Flanigan M."/>
            <person name="Fosler C."/>
            <person name="Glodek A."/>
            <person name="Gu Z."/>
            <person name="Holt R.A."/>
            <person name="Jennings D."/>
            <person name="Kraft C.L."/>
            <person name="Lu F."/>
            <person name="Nguyen T."/>
            <person name="Nusskern D.R."/>
            <person name="Pfannkoch C.M."/>
            <person name="Sitter C."/>
            <person name="Sutton G.G."/>
            <person name="Venter J.C."/>
            <person name="Wang Z."/>
            <person name="Woodage T."/>
            <person name="Zheng X.H."/>
            <person name="Zhong F."/>
        </authorList>
    </citation>
    <scope>NUCLEOTIDE SEQUENCE [LARGE SCALE GENOMIC DNA]</scope>
    <source>
        <strain>BN</strain>
        <strain evidence="2">Sprague-Dawley</strain>
    </source>
</reference>
<dbReference type="AlphaFoldDB" id="A6J3Z9"/>